<dbReference type="OrthoDB" id="4062651at2759"/>
<dbReference type="InterPro" id="IPR001245">
    <property type="entry name" value="Ser-Thr/Tyr_kinase_cat_dom"/>
</dbReference>
<keyword evidence="1" id="KW-1133">Transmembrane helix</keyword>
<accession>A0A5N6LUU1</accession>
<keyword evidence="1" id="KW-0812">Transmembrane</keyword>
<dbReference type="Pfam" id="PF07714">
    <property type="entry name" value="PK_Tyr_Ser-Thr"/>
    <property type="match status" value="1"/>
</dbReference>
<comment type="caution">
    <text evidence="3">The sequence shown here is derived from an EMBL/GenBank/DDBJ whole genome shotgun (WGS) entry which is preliminary data.</text>
</comment>
<feature type="transmembrane region" description="Helical" evidence="1">
    <location>
        <begin position="7"/>
        <end position="26"/>
    </location>
</feature>
<dbReference type="SUPFAM" id="SSF56112">
    <property type="entry name" value="Protein kinase-like (PK-like)"/>
    <property type="match status" value="1"/>
</dbReference>
<reference evidence="3 4" key="1">
    <citation type="submission" date="2019-05" db="EMBL/GenBank/DDBJ databases">
        <title>Mikania micrantha, genome provides insights into the molecular mechanism of rapid growth.</title>
        <authorList>
            <person name="Liu B."/>
        </authorList>
    </citation>
    <scope>NUCLEOTIDE SEQUENCE [LARGE SCALE GENOMIC DNA]</scope>
    <source>
        <strain evidence="3">NLD-2019</strain>
        <tissue evidence="3">Leaf</tissue>
    </source>
</reference>
<dbReference type="EMBL" id="SZYD01000018">
    <property type="protein sequence ID" value="KAD2805353.1"/>
    <property type="molecule type" value="Genomic_DNA"/>
</dbReference>
<dbReference type="AlphaFoldDB" id="A0A5N6LUU1"/>
<dbReference type="Proteomes" id="UP000326396">
    <property type="component" value="Linkage Group LG8"/>
</dbReference>
<evidence type="ECO:0000313" key="4">
    <source>
        <dbReference type="Proteomes" id="UP000326396"/>
    </source>
</evidence>
<dbReference type="PANTHER" id="PTHR48008:SF8">
    <property type="entry name" value="PROTEIN KINASE DOMAIN-CONTAINING PROTEIN"/>
    <property type="match status" value="1"/>
</dbReference>
<protein>
    <recommendedName>
        <fullName evidence="2">Protein kinase domain-containing protein</fullName>
    </recommendedName>
</protein>
<feature type="domain" description="Protein kinase" evidence="2">
    <location>
        <begin position="78"/>
        <end position="343"/>
    </location>
</feature>
<dbReference type="InterPro" id="IPR000719">
    <property type="entry name" value="Prot_kinase_dom"/>
</dbReference>
<name>A0A5N6LUU1_9ASTR</name>
<gene>
    <name evidence="3" type="ORF">E3N88_38730</name>
</gene>
<dbReference type="InterPro" id="IPR052451">
    <property type="entry name" value="Ser/Thr_kinase-like"/>
</dbReference>
<evidence type="ECO:0000313" key="3">
    <source>
        <dbReference type="EMBL" id="KAD2805353.1"/>
    </source>
</evidence>
<evidence type="ECO:0000259" key="2">
    <source>
        <dbReference type="PROSITE" id="PS50011"/>
    </source>
</evidence>
<keyword evidence="1" id="KW-0472">Membrane</keyword>
<dbReference type="InterPro" id="IPR011009">
    <property type="entry name" value="Kinase-like_dom_sf"/>
</dbReference>
<dbReference type="GO" id="GO:0005524">
    <property type="term" value="F:ATP binding"/>
    <property type="evidence" value="ECO:0007669"/>
    <property type="project" value="InterPro"/>
</dbReference>
<organism evidence="3 4">
    <name type="scientific">Mikania micrantha</name>
    <name type="common">bitter vine</name>
    <dbReference type="NCBI Taxonomy" id="192012"/>
    <lineage>
        <taxon>Eukaryota</taxon>
        <taxon>Viridiplantae</taxon>
        <taxon>Streptophyta</taxon>
        <taxon>Embryophyta</taxon>
        <taxon>Tracheophyta</taxon>
        <taxon>Spermatophyta</taxon>
        <taxon>Magnoliopsida</taxon>
        <taxon>eudicotyledons</taxon>
        <taxon>Gunneridae</taxon>
        <taxon>Pentapetalae</taxon>
        <taxon>asterids</taxon>
        <taxon>campanulids</taxon>
        <taxon>Asterales</taxon>
        <taxon>Asteraceae</taxon>
        <taxon>Asteroideae</taxon>
        <taxon>Heliantheae alliance</taxon>
        <taxon>Eupatorieae</taxon>
        <taxon>Mikania</taxon>
    </lineage>
</organism>
<evidence type="ECO:0000256" key="1">
    <source>
        <dbReference type="SAM" id="Phobius"/>
    </source>
</evidence>
<keyword evidence="4" id="KW-1185">Reference proteome</keyword>
<dbReference type="GO" id="GO:0004672">
    <property type="term" value="F:protein kinase activity"/>
    <property type="evidence" value="ECO:0007669"/>
    <property type="project" value="InterPro"/>
</dbReference>
<dbReference type="PROSITE" id="PS50011">
    <property type="entry name" value="PROTEIN_KINASE_DOM"/>
    <property type="match status" value="1"/>
</dbReference>
<sequence>MENSHKIAVIISLSISLCIFIALVLICVCRRKAFPKDASLDAEASFKNKGKTIEEMEINGELIRFNGGGDLTSLDILDAPGEVIGKSGYGTLYRANVVRTDSIVCLRFLRPTCTQKVQHLMHMVQLLGSIRHPNLVPLYGFYYGPRDEKLLVHPFYEGGNLAKFVKDEKDECHKWRVISKISMGIARGLNHLHTGFQNPIIHGNLKSNNIFLDQNQHPFVSDFGLHAFLNQNAAQEMLESAAVEGYKAPELIKVQDMNEASDIYNFGRILLELLTSKDSPNTQPHADQDMYLFDEEDGDGDGDGSLTNEKRVMGFFQLAMACCSSSPSLRPDIKQICRKLEEL</sequence>
<dbReference type="PANTHER" id="PTHR48008">
    <property type="entry name" value="LEUCINE-RICH REPEAT RECEPTOR-LIKE PROTEIN KINASE IMK3-RELATED"/>
    <property type="match status" value="1"/>
</dbReference>
<dbReference type="Gene3D" id="1.10.510.10">
    <property type="entry name" value="Transferase(Phosphotransferase) domain 1"/>
    <property type="match status" value="1"/>
</dbReference>
<proteinExistence type="predicted"/>